<name>A0A2H5QUV6_CITUN</name>
<proteinExistence type="predicted"/>
<keyword evidence="2" id="KW-1185">Reference proteome</keyword>
<dbReference type="Proteomes" id="UP000236630">
    <property type="component" value="Unassembled WGS sequence"/>
</dbReference>
<evidence type="ECO:0000313" key="2">
    <source>
        <dbReference type="Proteomes" id="UP000236630"/>
    </source>
</evidence>
<dbReference type="InterPro" id="IPR014710">
    <property type="entry name" value="RmlC-like_jellyroll"/>
</dbReference>
<organism evidence="1 2">
    <name type="scientific">Citrus unshiu</name>
    <name type="common">Satsuma mandarin</name>
    <name type="synonym">Citrus nobilis var. unshiu</name>
    <dbReference type="NCBI Taxonomy" id="55188"/>
    <lineage>
        <taxon>Eukaryota</taxon>
        <taxon>Viridiplantae</taxon>
        <taxon>Streptophyta</taxon>
        <taxon>Embryophyta</taxon>
        <taxon>Tracheophyta</taxon>
        <taxon>Spermatophyta</taxon>
        <taxon>Magnoliopsida</taxon>
        <taxon>eudicotyledons</taxon>
        <taxon>Gunneridae</taxon>
        <taxon>Pentapetalae</taxon>
        <taxon>rosids</taxon>
        <taxon>malvids</taxon>
        <taxon>Sapindales</taxon>
        <taxon>Rutaceae</taxon>
        <taxon>Aurantioideae</taxon>
        <taxon>Citrus</taxon>
    </lineage>
</organism>
<accession>A0A2H5QUV6</accession>
<dbReference type="AlphaFoldDB" id="A0A2H5QUV6"/>
<dbReference type="EMBL" id="BDQV01000862">
    <property type="protein sequence ID" value="GAY68349.1"/>
    <property type="molecule type" value="Genomic_DNA"/>
</dbReference>
<reference evidence="1 2" key="1">
    <citation type="journal article" date="2017" name="Front. Genet.">
        <title>Draft sequencing of the heterozygous diploid genome of Satsuma (Citrus unshiu Marc.) using a hybrid assembly approach.</title>
        <authorList>
            <person name="Shimizu T."/>
            <person name="Tanizawa Y."/>
            <person name="Mochizuki T."/>
            <person name="Nagasaki H."/>
            <person name="Yoshioka T."/>
            <person name="Toyoda A."/>
            <person name="Fujiyama A."/>
            <person name="Kaminuma E."/>
            <person name="Nakamura Y."/>
        </authorList>
    </citation>
    <scope>NUCLEOTIDE SEQUENCE [LARGE SCALE GENOMIC DNA]</scope>
    <source>
        <strain evidence="2">cv. Miyagawa wase</strain>
    </source>
</reference>
<dbReference type="Gene3D" id="2.60.120.10">
    <property type="entry name" value="Jelly Rolls"/>
    <property type="match status" value="1"/>
</dbReference>
<protein>
    <submittedName>
        <fullName evidence="1">Uncharacterized protein</fullName>
    </submittedName>
</protein>
<gene>
    <name evidence="1" type="ORF">CUMW_263420</name>
</gene>
<comment type="caution">
    <text evidence="1">The sequence shown here is derived from an EMBL/GenBank/DDBJ whole genome shotgun (WGS) entry which is preliminary data.</text>
</comment>
<sequence length="176" mass="19687">MRDSTSSMSPSPNKKLVKKFLRPFLDKKLGYEIYSHTLPEWEKSPEGSLAIASDPSVFRIFVSPSNDFKIKTCGHNIPKSVANQVSSTVTTANVEQIPGHNTTRHIYSSYRLRGKQRPNPHHSHHCAPEILSNPRGQLSICSPSDQIHQLILMPLARAFQLDPYVVKALQAKFGAN</sequence>
<evidence type="ECO:0000313" key="1">
    <source>
        <dbReference type="EMBL" id="GAY68349.1"/>
    </source>
</evidence>